<dbReference type="KEGG" id="cmah:C1I91_14840"/>
<organism evidence="1 2">
    <name type="scientific">Clostridium manihotivorum</name>
    <dbReference type="NCBI Taxonomy" id="2320868"/>
    <lineage>
        <taxon>Bacteria</taxon>
        <taxon>Bacillati</taxon>
        <taxon>Bacillota</taxon>
        <taxon>Clostridia</taxon>
        <taxon>Eubacteriales</taxon>
        <taxon>Clostridiaceae</taxon>
        <taxon>Clostridium</taxon>
    </lineage>
</organism>
<reference evidence="1 2" key="1">
    <citation type="submission" date="2018-01" db="EMBL/GenBank/DDBJ databases">
        <title>Genome Sequencing and Assembly of Anaerobacter polyendosporus strain CT4.</title>
        <authorList>
            <person name="Tachaapaikoon C."/>
            <person name="Sutheeworapong S."/>
            <person name="Jenjaroenpun P."/>
            <person name="Wongsurawat T."/>
            <person name="Nookeaw I."/>
            <person name="Cheawchanlertfa P."/>
            <person name="Kosugi A."/>
            <person name="Cheevadhanarak S."/>
            <person name="Ratanakhanokchai K."/>
        </authorList>
    </citation>
    <scope>NUCLEOTIDE SEQUENCE [LARGE SCALE GENOMIC DNA]</scope>
    <source>
        <strain evidence="1 2">CT4</strain>
    </source>
</reference>
<dbReference type="Proteomes" id="UP000286268">
    <property type="component" value="Chromosome"/>
</dbReference>
<evidence type="ECO:0000313" key="1">
    <source>
        <dbReference type="EMBL" id="QAA32816.1"/>
    </source>
</evidence>
<name>A0A3R5QUS1_9CLOT</name>
<sequence>MKNSILVVLSAVVISAGTIGGVAFAKGVDDSFKANQQIAAVNTNPVIIDNGNISLKNDGQASSNTSTVKVNDQAKEKENIINTVSKTVDSSAVKINSNIDTAKYNENSANNQSKDVYKNMTNIMRDNGFKDAARYMQTGDFDAMNDYMNTLSQEDYDKMIEIMKNNGYGYMAQMMESIGREGMVEMHNSMGSIPGRGANSRTYNNMMGGF</sequence>
<evidence type="ECO:0000313" key="2">
    <source>
        <dbReference type="Proteomes" id="UP000286268"/>
    </source>
</evidence>
<dbReference type="OrthoDB" id="1931737at2"/>
<dbReference type="RefSeq" id="WP_128213555.1">
    <property type="nucleotide sequence ID" value="NZ_CP025746.1"/>
</dbReference>
<keyword evidence="2" id="KW-1185">Reference proteome</keyword>
<protein>
    <submittedName>
        <fullName evidence="1">Uncharacterized protein</fullName>
    </submittedName>
</protein>
<gene>
    <name evidence="1" type="ORF">C1I91_14840</name>
</gene>
<dbReference type="AlphaFoldDB" id="A0A3R5QUS1"/>
<proteinExistence type="predicted"/>
<accession>A0A3R5QUS1</accession>
<dbReference type="EMBL" id="CP025746">
    <property type="protein sequence ID" value="QAA32816.1"/>
    <property type="molecule type" value="Genomic_DNA"/>
</dbReference>